<organism evidence="10 11">
    <name type="scientific">Oryzias sinensis</name>
    <name type="common">Chinese medaka</name>
    <dbReference type="NCBI Taxonomy" id="183150"/>
    <lineage>
        <taxon>Eukaryota</taxon>
        <taxon>Metazoa</taxon>
        <taxon>Chordata</taxon>
        <taxon>Craniata</taxon>
        <taxon>Vertebrata</taxon>
        <taxon>Euteleostomi</taxon>
        <taxon>Actinopterygii</taxon>
        <taxon>Neopterygii</taxon>
        <taxon>Teleostei</taxon>
        <taxon>Neoteleostei</taxon>
        <taxon>Acanthomorphata</taxon>
        <taxon>Ovalentaria</taxon>
        <taxon>Atherinomorphae</taxon>
        <taxon>Beloniformes</taxon>
        <taxon>Adrianichthyidae</taxon>
        <taxon>Oryziinae</taxon>
        <taxon>Oryzias</taxon>
    </lineage>
</organism>
<keyword evidence="11" id="KW-1185">Reference proteome</keyword>
<dbReference type="InterPro" id="IPR002890">
    <property type="entry name" value="MG2"/>
</dbReference>
<dbReference type="GO" id="GO:0007399">
    <property type="term" value="P:nervous system development"/>
    <property type="evidence" value="ECO:0007669"/>
    <property type="project" value="UniProtKB-ARBA"/>
</dbReference>
<reference evidence="10" key="1">
    <citation type="submission" date="2025-08" db="UniProtKB">
        <authorList>
            <consortium name="Ensembl"/>
        </authorList>
    </citation>
    <scope>IDENTIFICATION</scope>
</reference>
<feature type="chain" id="PRO_5034366983" description="Alpha-2-macroglobulin-like" evidence="7">
    <location>
        <begin position="19"/>
        <end position="1038"/>
    </location>
</feature>
<feature type="domain" description="Alpha-2-macroglobulin" evidence="9">
    <location>
        <begin position="454"/>
        <end position="543"/>
    </location>
</feature>
<dbReference type="GO" id="GO:0005615">
    <property type="term" value="C:extracellular space"/>
    <property type="evidence" value="ECO:0007669"/>
    <property type="project" value="InterPro"/>
</dbReference>
<evidence type="ECO:0000313" key="10">
    <source>
        <dbReference type="Ensembl" id="ENSOSIP00000018172.1"/>
    </source>
</evidence>
<dbReference type="InterPro" id="IPR019742">
    <property type="entry name" value="MacrogloblnA2_CS"/>
</dbReference>
<dbReference type="InterPro" id="IPR008930">
    <property type="entry name" value="Terpenoid_cyclase/PrenylTrfase"/>
</dbReference>
<evidence type="ECO:0000256" key="4">
    <source>
        <dbReference type="ARBA" id="ARBA00022900"/>
    </source>
</evidence>
<dbReference type="Gene3D" id="1.50.10.20">
    <property type="match status" value="1"/>
</dbReference>
<dbReference type="Ensembl" id="ENSOSIT00000019194.1">
    <property type="protein sequence ID" value="ENSOSIP00000018172.1"/>
    <property type="gene ID" value="ENSOSIG00000009850.1"/>
</dbReference>
<keyword evidence="6" id="KW-0325">Glycoprotein</keyword>
<dbReference type="InterPro" id="IPR011625">
    <property type="entry name" value="A2M_N_BRD"/>
</dbReference>
<feature type="domain" description="Alpha-2-macroglobulin bait region" evidence="8">
    <location>
        <begin position="212"/>
        <end position="361"/>
    </location>
</feature>
<dbReference type="InterPro" id="IPR050473">
    <property type="entry name" value="A2M/Complement_sys"/>
</dbReference>
<dbReference type="Gene3D" id="2.20.130.20">
    <property type="match status" value="1"/>
</dbReference>
<dbReference type="InterPro" id="IPR041813">
    <property type="entry name" value="A2M_TED"/>
</dbReference>
<sequence length="1038" mass="114843">MLTWTLFVLLCKISKGDAQEEIQYVVAVPGVIESGTEAKFCASLLELNQAVVMTVVLKSKEKNTTLLERTSDKKFHECTEFQAPTVQNEEVHILEVSVQSNTFYSKKSQKIMIKAFQPKPFVQTDKPIYLPGQTVNFRVFALDSKLRPYDARFILMIHVIKQDPHGNRIGQWLNETSDGKILALSYSLSSEAREGVHQIVLSVGDDKISHSFKVEKYGKYTFGQPVPGTIAVKMCRPSPTFYYGVTVKKEDGSPVITEPCDAKIKQVWLEGYLNQGEVSFTLDVSPDMAPTVQIVVYAILPSQEFIAHYVSLSTGDCFKNEVSVEFSPSSAVPGEEAEMQLTAHPNSLCGVSAIDQSVLIKERTYIPYEIQEVPECLPVRPKRYIPLDYIHPPNIGQSLYRDGLNGPPLMSRMGAPPGLPGAVGAAPEAMASVAYDYDAGPEPVETVRTFFPETWIWDLVEVGESGKKTVAHTVPDTITTWETETFCLSSQGFGLAPRQKITVFQPFFLELTLPYSIIRGENFELKATVFNYLSSCIMVEVTPTPSSNYTLTALSSDQYTSCLCGNERKTLRWNLASIALGVMNVTVSAEAVPSHASCDNEIVKVPERGRIDKVTKSLIVKVCSDSTTEIQLPDNVIEGSARGTVSVLGDILGRALKNLDGLLQMPYGCGEQNMALLAPDIYILHYLKSTKQLTPEINEKVSQFLKSGYQRQLNYKDSEGAYTTFGSGPGNTWLTAFVLRSFYKAQSFIYIDEEKIKESRRWLEGKQMQNGCFEQSGKLFNNRMKGGVSDEVTLSAYITAAFLEMKISPNDHVLNKSLLCLKSSLSNLSNTYTTALLAYVFTLAEDMETRDHLLKQLDNSAIREGGFLHWSQTGTEKSDSLSVEITSYVLMAKLGASPTSEDLGYASSIVRWLSGQQNYYGGFSSTQDTVVALQALALYSSLVFTPGGSSTVTLQSPSGQLTFHVNPDNKLLYQESMLQKMTGSYNLEVKGSACASVQISLFYNIPTPQETNTLSIKVLPEPDLSTKRPRVILKLNSQ</sequence>
<proteinExistence type="inferred from homology"/>
<dbReference type="Gene3D" id="2.60.40.1930">
    <property type="match status" value="2"/>
</dbReference>
<dbReference type="SMART" id="SM01419">
    <property type="entry name" value="Thiol-ester_cl"/>
    <property type="match status" value="1"/>
</dbReference>
<evidence type="ECO:0000259" key="8">
    <source>
        <dbReference type="SMART" id="SM01359"/>
    </source>
</evidence>
<dbReference type="InterPro" id="IPR014756">
    <property type="entry name" value="Ig_E-set"/>
</dbReference>
<dbReference type="InterPro" id="IPR047565">
    <property type="entry name" value="Alpha-macroglob_thiol-ester_cl"/>
</dbReference>
<evidence type="ECO:0000256" key="1">
    <source>
        <dbReference type="ARBA" id="ARBA00010952"/>
    </source>
</evidence>
<dbReference type="Gene3D" id="2.60.120.1540">
    <property type="match status" value="1"/>
</dbReference>
<dbReference type="SUPFAM" id="SSF48239">
    <property type="entry name" value="Terpenoid cyclases/Protein prenyltransferases"/>
    <property type="match status" value="1"/>
</dbReference>
<dbReference type="PANTHER" id="PTHR11412:SF150">
    <property type="entry name" value="ALPHA-2-MACROGLOBULIN-RELATED"/>
    <property type="match status" value="1"/>
</dbReference>
<dbReference type="GO" id="GO:0004867">
    <property type="term" value="F:serine-type endopeptidase inhibitor activity"/>
    <property type="evidence" value="ECO:0007669"/>
    <property type="project" value="UniProtKB-KW"/>
</dbReference>
<dbReference type="GeneTree" id="ENSGT00940000162996"/>
<evidence type="ECO:0000313" key="11">
    <source>
        <dbReference type="Proteomes" id="UP000694383"/>
    </source>
</evidence>
<dbReference type="SUPFAM" id="SSF81296">
    <property type="entry name" value="E set domains"/>
    <property type="match status" value="1"/>
</dbReference>
<dbReference type="AlphaFoldDB" id="A0A8C7XSV9"/>
<dbReference type="FunFam" id="2.60.40.1930:FF:000001">
    <property type="entry name" value="CD109 isoform 3"/>
    <property type="match status" value="1"/>
</dbReference>
<evidence type="ECO:0000256" key="2">
    <source>
        <dbReference type="ARBA" id="ARBA00022690"/>
    </source>
</evidence>
<dbReference type="FunFam" id="1.50.10.20:FF:000001">
    <property type="entry name" value="CD109 isoform 1"/>
    <property type="match status" value="1"/>
</dbReference>
<accession>A0A8C7XSV9</accession>
<feature type="signal peptide" evidence="7">
    <location>
        <begin position="1"/>
        <end position="18"/>
    </location>
</feature>
<evidence type="ECO:0000256" key="5">
    <source>
        <dbReference type="ARBA" id="ARBA00023157"/>
    </source>
</evidence>
<dbReference type="Pfam" id="PF00207">
    <property type="entry name" value="A2M"/>
    <property type="match status" value="1"/>
</dbReference>
<dbReference type="Pfam" id="PF07703">
    <property type="entry name" value="A2M_BRD"/>
    <property type="match status" value="1"/>
</dbReference>
<dbReference type="SMART" id="SM01360">
    <property type="entry name" value="A2M"/>
    <property type="match status" value="1"/>
</dbReference>
<comment type="similarity">
    <text evidence="1">Belongs to the protease inhibitor I39 (alpha-2-macroglobulin) family.</text>
</comment>
<evidence type="ECO:0000256" key="6">
    <source>
        <dbReference type="ARBA" id="ARBA00023180"/>
    </source>
</evidence>
<keyword evidence="2" id="KW-0646">Protease inhibitor</keyword>
<reference evidence="10" key="2">
    <citation type="submission" date="2025-09" db="UniProtKB">
        <authorList>
            <consortium name="Ensembl"/>
        </authorList>
    </citation>
    <scope>IDENTIFICATION</scope>
</reference>
<protein>
    <recommendedName>
        <fullName evidence="12">Alpha-2-macroglobulin-like</fullName>
    </recommendedName>
</protein>
<name>A0A8C7XSV9_9TELE</name>
<dbReference type="Proteomes" id="UP000694383">
    <property type="component" value="Unplaced"/>
</dbReference>
<evidence type="ECO:0000259" key="9">
    <source>
        <dbReference type="SMART" id="SM01360"/>
    </source>
</evidence>
<dbReference type="Pfam" id="PF07678">
    <property type="entry name" value="TED_complement"/>
    <property type="match status" value="1"/>
</dbReference>
<dbReference type="PROSITE" id="PS00477">
    <property type="entry name" value="ALPHA_2_MACROGLOBULIN"/>
    <property type="match status" value="1"/>
</dbReference>
<evidence type="ECO:0008006" key="12">
    <source>
        <dbReference type="Google" id="ProtNLM"/>
    </source>
</evidence>
<dbReference type="Pfam" id="PF01835">
    <property type="entry name" value="MG2"/>
    <property type="match status" value="1"/>
</dbReference>
<keyword evidence="5" id="KW-1015">Disulfide bond</keyword>
<dbReference type="InterPro" id="IPR013783">
    <property type="entry name" value="Ig-like_fold"/>
</dbReference>
<evidence type="ECO:0000256" key="3">
    <source>
        <dbReference type="ARBA" id="ARBA00022729"/>
    </source>
</evidence>
<dbReference type="CDD" id="cd02897">
    <property type="entry name" value="A2M_2"/>
    <property type="match status" value="1"/>
</dbReference>
<dbReference type="SMART" id="SM01359">
    <property type="entry name" value="A2M_N_2"/>
    <property type="match status" value="1"/>
</dbReference>
<evidence type="ECO:0000256" key="7">
    <source>
        <dbReference type="SAM" id="SignalP"/>
    </source>
</evidence>
<dbReference type="InterPro" id="IPR001599">
    <property type="entry name" value="Macroglobln_a2"/>
</dbReference>
<keyword evidence="3 7" id="KW-0732">Signal</keyword>
<dbReference type="Gene3D" id="6.20.50.160">
    <property type="match status" value="1"/>
</dbReference>
<dbReference type="InterPro" id="IPR011626">
    <property type="entry name" value="Alpha-macroglobulin_TED"/>
</dbReference>
<keyword evidence="4" id="KW-0722">Serine protease inhibitor</keyword>
<dbReference type="Gene3D" id="2.60.40.10">
    <property type="entry name" value="Immunoglobulins"/>
    <property type="match status" value="1"/>
</dbReference>
<dbReference type="PANTHER" id="PTHR11412">
    <property type="entry name" value="MACROGLOBULIN / COMPLEMENT"/>
    <property type="match status" value="1"/>
</dbReference>